<evidence type="ECO:0000313" key="2">
    <source>
        <dbReference type="Proteomes" id="UP000315471"/>
    </source>
</evidence>
<name>A0A5C6EDL6_9BACT</name>
<protein>
    <submittedName>
        <fullName evidence="1">Uncharacterized protein</fullName>
    </submittedName>
</protein>
<sequence length="84" mass="9412">MPPGVRRLDVSSLQTYPAPTKKPCYNGSKVFSIDISISLKAELLEFYRTAGFFDFGLDLFGIFFGNAFLQGSWAAFDHLLGFHQ</sequence>
<proteinExistence type="predicted"/>
<organism evidence="1 2">
    <name type="scientific">Novipirellula aureliae</name>
    <dbReference type="NCBI Taxonomy" id="2527966"/>
    <lineage>
        <taxon>Bacteria</taxon>
        <taxon>Pseudomonadati</taxon>
        <taxon>Planctomycetota</taxon>
        <taxon>Planctomycetia</taxon>
        <taxon>Pirellulales</taxon>
        <taxon>Pirellulaceae</taxon>
        <taxon>Novipirellula</taxon>
    </lineage>
</organism>
<dbReference type="AlphaFoldDB" id="A0A5C6EDL6"/>
<reference evidence="1 2" key="1">
    <citation type="submission" date="2019-02" db="EMBL/GenBank/DDBJ databases">
        <title>Deep-cultivation of Planctomycetes and their phenomic and genomic characterization uncovers novel biology.</title>
        <authorList>
            <person name="Wiegand S."/>
            <person name="Jogler M."/>
            <person name="Boedeker C."/>
            <person name="Pinto D."/>
            <person name="Vollmers J."/>
            <person name="Rivas-Marin E."/>
            <person name="Kohn T."/>
            <person name="Peeters S.H."/>
            <person name="Heuer A."/>
            <person name="Rast P."/>
            <person name="Oberbeckmann S."/>
            <person name="Bunk B."/>
            <person name="Jeske O."/>
            <person name="Meyerdierks A."/>
            <person name="Storesund J.E."/>
            <person name="Kallscheuer N."/>
            <person name="Luecker S."/>
            <person name="Lage O.M."/>
            <person name="Pohl T."/>
            <person name="Merkel B.J."/>
            <person name="Hornburger P."/>
            <person name="Mueller R.-W."/>
            <person name="Bruemmer F."/>
            <person name="Labrenz M."/>
            <person name="Spormann A.M."/>
            <person name="Op Den Camp H."/>
            <person name="Overmann J."/>
            <person name="Amann R."/>
            <person name="Jetten M.S.M."/>
            <person name="Mascher T."/>
            <person name="Medema M.H."/>
            <person name="Devos D.P."/>
            <person name="Kaster A.-K."/>
            <person name="Ovreas L."/>
            <person name="Rohde M."/>
            <person name="Galperin M.Y."/>
            <person name="Jogler C."/>
        </authorList>
    </citation>
    <scope>NUCLEOTIDE SEQUENCE [LARGE SCALE GENOMIC DNA]</scope>
    <source>
        <strain evidence="1 2">Q31b</strain>
    </source>
</reference>
<dbReference type="Proteomes" id="UP000315471">
    <property type="component" value="Unassembled WGS sequence"/>
</dbReference>
<evidence type="ECO:0000313" key="1">
    <source>
        <dbReference type="EMBL" id="TWU45676.1"/>
    </source>
</evidence>
<comment type="caution">
    <text evidence="1">The sequence shown here is derived from an EMBL/GenBank/DDBJ whole genome shotgun (WGS) entry which is preliminary data.</text>
</comment>
<gene>
    <name evidence="1" type="ORF">Q31b_08520</name>
</gene>
<dbReference type="EMBL" id="SJPY01000001">
    <property type="protein sequence ID" value="TWU45676.1"/>
    <property type="molecule type" value="Genomic_DNA"/>
</dbReference>
<keyword evidence="2" id="KW-1185">Reference proteome</keyword>
<accession>A0A5C6EDL6</accession>